<dbReference type="OrthoDB" id="315832at2759"/>
<keyword evidence="1" id="KW-1133">Transmembrane helix</keyword>
<reference evidence="2" key="1">
    <citation type="submission" date="2021-01" db="EMBL/GenBank/DDBJ databases">
        <authorList>
            <consortium name="Genoscope - CEA"/>
            <person name="William W."/>
        </authorList>
    </citation>
    <scope>NUCLEOTIDE SEQUENCE</scope>
</reference>
<feature type="transmembrane region" description="Helical" evidence="1">
    <location>
        <begin position="609"/>
        <end position="625"/>
    </location>
</feature>
<comment type="caution">
    <text evidence="2">The sequence shown here is derived from an EMBL/GenBank/DDBJ whole genome shotgun (WGS) entry which is preliminary data.</text>
</comment>
<keyword evidence="3" id="KW-1185">Reference proteome</keyword>
<gene>
    <name evidence="2" type="ORF">PPENT_87.1.T1350121</name>
</gene>
<accession>A0A8S1XVN5</accession>
<feature type="transmembrane region" description="Helical" evidence="1">
    <location>
        <begin position="560"/>
        <end position="585"/>
    </location>
</feature>
<organism evidence="2 3">
    <name type="scientific">Paramecium pentaurelia</name>
    <dbReference type="NCBI Taxonomy" id="43138"/>
    <lineage>
        <taxon>Eukaryota</taxon>
        <taxon>Sar</taxon>
        <taxon>Alveolata</taxon>
        <taxon>Ciliophora</taxon>
        <taxon>Intramacronucleata</taxon>
        <taxon>Oligohymenophorea</taxon>
        <taxon>Peniculida</taxon>
        <taxon>Parameciidae</taxon>
        <taxon>Paramecium</taxon>
    </lineage>
</organism>
<dbReference type="Proteomes" id="UP000689195">
    <property type="component" value="Unassembled WGS sequence"/>
</dbReference>
<evidence type="ECO:0000313" key="3">
    <source>
        <dbReference type="Proteomes" id="UP000689195"/>
    </source>
</evidence>
<feature type="transmembrane region" description="Helical" evidence="1">
    <location>
        <begin position="319"/>
        <end position="343"/>
    </location>
</feature>
<dbReference type="EMBL" id="CAJJDO010000135">
    <property type="protein sequence ID" value="CAD8203964.1"/>
    <property type="molecule type" value="Genomic_DNA"/>
</dbReference>
<feature type="transmembrane region" description="Helical" evidence="1">
    <location>
        <begin position="510"/>
        <end position="539"/>
    </location>
</feature>
<dbReference type="AlphaFoldDB" id="A0A8S1XVN5"/>
<proteinExistence type="predicted"/>
<feature type="transmembrane region" description="Helical" evidence="1">
    <location>
        <begin position="148"/>
        <end position="170"/>
    </location>
</feature>
<name>A0A8S1XVN5_9CILI</name>
<keyword evidence="1" id="KW-0812">Transmembrane</keyword>
<feature type="transmembrane region" description="Helical" evidence="1">
    <location>
        <begin position="363"/>
        <end position="381"/>
    </location>
</feature>
<evidence type="ECO:0000313" key="2">
    <source>
        <dbReference type="EMBL" id="CAD8203964.1"/>
    </source>
</evidence>
<protein>
    <recommendedName>
        <fullName evidence="4">Transmembrane protein</fullName>
    </recommendedName>
</protein>
<feature type="transmembrane region" description="Helical" evidence="1">
    <location>
        <begin position="401"/>
        <end position="420"/>
    </location>
</feature>
<evidence type="ECO:0008006" key="4">
    <source>
        <dbReference type="Google" id="ProtNLM"/>
    </source>
</evidence>
<sequence length="738" mass="87178">MEFELTNQTQSSNCSIEQDKSQSLDTFDIFHIPPNFQLAITHRIIMVKNVIVVAEQQQIQFYHYLQIQNQYLNQEMGHLFIFYYQRPLSFYFLLICNPYIRYNSFIFGLYSIITNTIGFQCKISRICAKNFITFTSTLNRNTPITTDIFYSLLQILSQSAMLLYIIWYAYTDEYFQEMLILNDENIIAELTQLEEIDESIIKLNKNEILNKFQVQSLDSLCFVYKMNHFKKEIENQIINKIQCDGLNLIDAIQQVCNLQNVLRDYLNQQIYFQSASKIFITKPILQKNQIEKLYFIGGYNVRPSEVNWLINQSIQKSKICNWIFIIFGYVIQILVANFILTQLTLLNEQQDDETKDQGKGQNILQSLLITVSIIFINEFMIMSMKPLIGLLNLPSQHNSQIFVMLMLSIFYFILQISIVVDLNLQQQEGNMQNEMWKQGGSLETYFSITIGNGFSALSETYFDAAYFFNKLFRKWNHYFMNKCQLTQYELNQLYEKESVTWTDKIAFMNFLIFASILFSQFLPICIPACIIVLLLTYYLQKYLYLNRYTKSNDNKYNPHIIIQLPFSMILLNQFAIIQSIVQYFLNGKRPLDLLQNTNSNDLQIGKTDIIQLIIQIIILFTIYFLQKLFYRKHKALLNHQTILLTESQLDQFKKFNLKQQGFVAHNPLINIGQIEQFIGRKYEELTNDELNQYLQSMKYSPQEQFLQQLSIEIYNKLLKKIKKIKTINNNQPSTIQAL</sequence>
<keyword evidence="1" id="KW-0472">Membrane</keyword>
<evidence type="ECO:0000256" key="1">
    <source>
        <dbReference type="SAM" id="Phobius"/>
    </source>
</evidence>